<keyword evidence="6 7" id="KW-0472">Membrane</keyword>
<dbReference type="EMBL" id="CP067089">
    <property type="protein sequence ID" value="QQO09859.1"/>
    <property type="molecule type" value="Genomic_DNA"/>
</dbReference>
<evidence type="ECO:0000256" key="2">
    <source>
        <dbReference type="ARBA" id="ARBA00007556"/>
    </source>
</evidence>
<organism evidence="8 9">
    <name type="scientific">Breznakiella homolactica</name>
    <dbReference type="NCBI Taxonomy" id="2798577"/>
    <lineage>
        <taxon>Bacteria</taxon>
        <taxon>Pseudomonadati</taxon>
        <taxon>Spirochaetota</taxon>
        <taxon>Spirochaetia</taxon>
        <taxon>Spirochaetales</taxon>
        <taxon>Breznakiellaceae</taxon>
        <taxon>Breznakiella</taxon>
    </lineage>
</organism>
<feature type="transmembrane region" description="Helical" evidence="7">
    <location>
        <begin position="225"/>
        <end position="245"/>
    </location>
</feature>
<evidence type="ECO:0000256" key="3">
    <source>
        <dbReference type="ARBA" id="ARBA00022448"/>
    </source>
</evidence>
<evidence type="ECO:0000313" key="9">
    <source>
        <dbReference type="Proteomes" id="UP000595917"/>
    </source>
</evidence>
<evidence type="ECO:0000256" key="7">
    <source>
        <dbReference type="RuleBase" id="RU362044"/>
    </source>
</evidence>
<sequence length="249" mass="26654">MRQIIVQTLTNLGRYFDFVKDVILSVFRRPFRINQFVMELEHLGVNSIAIIFLSGGAIGMIIALQMVALLLPFQAEIGTGAAVAVAMGRELAPIITTLMLIAKNGSAMAAELGTMRVTEQIDALESMAVSPVHYLVLPKVIASVVVFPVLTLLANVVGTLGSLFISVYLYGIDSAVYTHFMFDMLSPRDIYTGMIKSAIMGFMVATICCYKGLNTTQGAKGVGDSATSAVVTSSVAILVADYILASLML</sequence>
<evidence type="ECO:0000256" key="4">
    <source>
        <dbReference type="ARBA" id="ARBA00022692"/>
    </source>
</evidence>
<name>A0A7T8B9Q5_9SPIR</name>
<dbReference type="RefSeq" id="WP_215627163.1">
    <property type="nucleotide sequence ID" value="NZ_CP067089.2"/>
</dbReference>
<accession>A0A7T8B9Q5</accession>
<dbReference type="PANTHER" id="PTHR30188">
    <property type="entry name" value="ABC TRANSPORTER PERMEASE PROTEIN-RELATED"/>
    <property type="match status" value="1"/>
</dbReference>
<comment type="similarity">
    <text evidence="2 7">Belongs to the MlaE permease family.</text>
</comment>
<feature type="transmembrane region" description="Helical" evidence="7">
    <location>
        <begin position="190"/>
        <end position="213"/>
    </location>
</feature>
<evidence type="ECO:0000256" key="6">
    <source>
        <dbReference type="ARBA" id="ARBA00023136"/>
    </source>
</evidence>
<dbReference type="PANTHER" id="PTHR30188:SF4">
    <property type="entry name" value="PROTEIN TRIGALACTOSYLDIACYLGLYCEROL 1, CHLOROPLASTIC"/>
    <property type="match status" value="1"/>
</dbReference>
<keyword evidence="9" id="KW-1185">Reference proteome</keyword>
<keyword evidence="5 7" id="KW-1133">Transmembrane helix</keyword>
<dbReference type="Proteomes" id="UP000595917">
    <property type="component" value="Chromosome"/>
</dbReference>
<dbReference type="AlphaFoldDB" id="A0A7T8B9Q5"/>
<feature type="transmembrane region" description="Helical" evidence="7">
    <location>
        <begin position="48"/>
        <end position="71"/>
    </location>
</feature>
<comment type="subcellular location">
    <subcellularLocation>
        <location evidence="1">Membrane</location>
        <topology evidence="1">Multi-pass membrane protein</topology>
    </subcellularLocation>
</comment>
<evidence type="ECO:0000313" key="8">
    <source>
        <dbReference type="EMBL" id="QQO09859.1"/>
    </source>
</evidence>
<feature type="transmembrane region" description="Helical" evidence="7">
    <location>
        <begin position="140"/>
        <end position="170"/>
    </location>
</feature>
<dbReference type="Pfam" id="PF02405">
    <property type="entry name" value="MlaE"/>
    <property type="match status" value="1"/>
</dbReference>
<dbReference type="InterPro" id="IPR030802">
    <property type="entry name" value="Permease_MalE"/>
</dbReference>
<keyword evidence="3" id="KW-0813">Transport</keyword>
<evidence type="ECO:0000256" key="1">
    <source>
        <dbReference type="ARBA" id="ARBA00004141"/>
    </source>
</evidence>
<dbReference type="KEGG" id="bhc:JFL75_02820"/>
<feature type="transmembrane region" description="Helical" evidence="7">
    <location>
        <begin position="77"/>
        <end position="102"/>
    </location>
</feature>
<gene>
    <name evidence="8" type="ORF">JFL75_02820</name>
</gene>
<dbReference type="GO" id="GO:0043190">
    <property type="term" value="C:ATP-binding cassette (ABC) transporter complex"/>
    <property type="evidence" value="ECO:0007669"/>
    <property type="project" value="InterPro"/>
</dbReference>
<dbReference type="InterPro" id="IPR003453">
    <property type="entry name" value="ABC_MlaE_roteobac"/>
</dbReference>
<proteinExistence type="inferred from homology"/>
<protein>
    <submittedName>
        <fullName evidence="8">ABC transporter permease</fullName>
    </submittedName>
</protein>
<keyword evidence="4 7" id="KW-0812">Transmembrane</keyword>
<dbReference type="NCBIfam" id="TIGR00056">
    <property type="entry name" value="MlaE family lipid ABC transporter permease subunit"/>
    <property type="match status" value="1"/>
</dbReference>
<evidence type="ECO:0000256" key="5">
    <source>
        <dbReference type="ARBA" id="ARBA00022989"/>
    </source>
</evidence>
<reference evidence="8" key="1">
    <citation type="submission" date="2021-01" db="EMBL/GenBank/DDBJ databases">
        <title>Description of Breznakiella homolactica.</title>
        <authorList>
            <person name="Song Y."/>
            <person name="Brune A."/>
        </authorList>
    </citation>
    <scope>NUCLEOTIDE SEQUENCE</scope>
    <source>
        <strain evidence="8">RmG30</strain>
    </source>
</reference>
<dbReference type="GO" id="GO:0005548">
    <property type="term" value="F:phospholipid transporter activity"/>
    <property type="evidence" value="ECO:0007669"/>
    <property type="project" value="TreeGrafter"/>
</dbReference>